<keyword evidence="3" id="KW-1185">Reference proteome</keyword>
<dbReference type="Gene3D" id="3.40.50.1820">
    <property type="entry name" value="alpha/beta hydrolase"/>
    <property type="match status" value="1"/>
</dbReference>
<name>A0ABU0IJB1_9HYPH</name>
<feature type="domain" description="Thioesterase" evidence="1">
    <location>
        <begin position="81"/>
        <end position="184"/>
    </location>
</feature>
<dbReference type="EMBL" id="JAUSWH010000030">
    <property type="protein sequence ID" value="MDQ0458335.1"/>
    <property type="molecule type" value="Genomic_DNA"/>
</dbReference>
<dbReference type="InterPro" id="IPR001031">
    <property type="entry name" value="Thioesterase"/>
</dbReference>
<reference evidence="2 3" key="1">
    <citation type="submission" date="2023-07" db="EMBL/GenBank/DDBJ databases">
        <title>Genomic Encyclopedia of Type Strains, Phase IV (KMG-IV): sequencing the most valuable type-strain genomes for metagenomic binning, comparative biology and taxonomic classification.</title>
        <authorList>
            <person name="Goeker M."/>
        </authorList>
    </citation>
    <scope>NUCLEOTIDE SEQUENCE [LARGE SCALE GENOMIC DNA]</scope>
    <source>
        <strain evidence="2 3">DSM 100301</strain>
    </source>
</reference>
<protein>
    <submittedName>
        <fullName evidence="2">Thioesterase domain-containing protein</fullName>
    </submittedName>
</protein>
<dbReference type="InterPro" id="IPR044894">
    <property type="entry name" value="TubC_N_sf"/>
</dbReference>
<evidence type="ECO:0000313" key="2">
    <source>
        <dbReference type="EMBL" id="MDQ0458335.1"/>
    </source>
</evidence>
<dbReference type="SUPFAM" id="SSF53474">
    <property type="entry name" value="alpha/beta-Hydrolases"/>
    <property type="match status" value="1"/>
</dbReference>
<comment type="caution">
    <text evidence="2">The sequence shown here is derived from an EMBL/GenBank/DDBJ whole genome shotgun (WGS) entry which is preliminary data.</text>
</comment>
<sequence length="331" mass="36704">MTTNEIEAALVLITRLKEKGVEIWIDQQSIRYRSKIGALDEADRAQIKLNSRGLRLLLTATGNGPCSSGNKPVLLLDGAFPPLFCIHSVSGAATLYHRLNLHKATNSPPAVYGVNARGRDLSTPPHSTIEEMAESYIKEIKVIQPTGPYRLCGYSMGGMIAFEMAARLLREGEQTNFLGLIDTRFNEQIEFDKFDFWVTFANIYVGTVAPDFHSVLAATDGQSKGTIARLLYQQYQAASPIGLGHQKSFDAFEKELAFYESLYNASMTYVPPKAELDVTYFGFEGGDNARRWATRTRKVHLITIQGDHLGLFQSDATATQVGKELLRVLDS</sequence>
<proteinExistence type="predicted"/>
<dbReference type="RefSeq" id="WP_307160424.1">
    <property type="nucleotide sequence ID" value="NZ_JAUSWH010000030.1"/>
</dbReference>
<evidence type="ECO:0000313" key="3">
    <source>
        <dbReference type="Proteomes" id="UP001235269"/>
    </source>
</evidence>
<dbReference type="InterPro" id="IPR029058">
    <property type="entry name" value="AB_hydrolase_fold"/>
</dbReference>
<organism evidence="2 3">
    <name type="scientific">Rhizobium paknamense</name>
    <dbReference type="NCBI Taxonomy" id="1206817"/>
    <lineage>
        <taxon>Bacteria</taxon>
        <taxon>Pseudomonadati</taxon>
        <taxon>Pseudomonadota</taxon>
        <taxon>Alphaproteobacteria</taxon>
        <taxon>Hyphomicrobiales</taxon>
        <taxon>Rhizobiaceae</taxon>
        <taxon>Rhizobium/Agrobacterium group</taxon>
        <taxon>Rhizobium</taxon>
    </lineage>
</organism>
<evidence type="ECO:0000259" key="1">
    <source>
        <dbReference type="Pfam" id="PF00975"/>
    </source>
</evidence>
<accession>A0ABU0IJB1</accession>
<dbReference type="Proteomes" id="UP001235269">
    <property type="component" value="Unassembled WGS sequence"/>
</dbReference>
<dbReference type="Gene3D" id="1.10.10.1830">
    <property type="entry name" value="Non-ribosomal peptide synthase, adenylation domain"/>
    <property type="match status" value="1"/>
</dbReference>
<gene>
    <name evidence="2" type="ORF">QO005_004696</name>
</gene>
<dbReference type="Pfam" id="PF00975">
    <property type="entry name" value="Thioesterase"/>
    <property type="match status" value="1"/>
</dbReference>